<organism evidence="2 3">
    <name type="scientific">Cellulomonas carbonis T26</name>
    <dbReference type="NCBI Taxonomy" id="947969"/>
    <lineage>
        <taxon>Bacteria</taxon>
        <taxon>Bacillati</taxon>
        <taxon>Actinomycetota</taxon>
        <taxon>Actinomycetes</taxon>
        <taxon>Micrococcales</taxon>
        <taxon>Cellulomonadaceae</taxon>
        <taxon>Cellulomonas</taxon>
    </lineage>
</organism>
<name>A0A0A0BUW0_9CELL</name>
<feature type="transmembrane region" description="Helical" evidence="1">
    <location>
        <begin position="47"/>
        <end position="72"/>
    </location>
</feature>
<accession>A0A0A0BUW0</accession>
<feature type="transmembrane region" description="Helical" evidence="1">
    <location>
        <begin position="152"/>
        <end position="176"/>
    </location>
</feature>
<reference evidence="2 3" key="1">
    <citation type="submission" date="2013-08" db="EMBL/GenBank/DDBJ databases">
        <title>Genome sequencing of Cellulomonas carbonis T26.</title>
        <authorList>
            <person name="Chen F."/>
            <person name="Li Y."/>
            <person name="Wang G."/>
        </authorList>
    </citation>
    <scope>NUCLEOTIDE SEQUENCE [LARGE SCALE GENOMIC DNA]</scope>
    <source>
        <strain evidence="2 3">T26</strain>
    </source>
</reference>
<evidence type="ECO:0000256" key="1">
    <source>
        <dbReference type="SAM" id="Phobius"/>
    </source>
</evidence>
<gene>
    <name evidence="2" type="ORF">N868_09175</name>
</gene>
<dbReference type="EMBL" id="AXCY01000020">
    <property type="protein sequence ID" value="KGM11497.1"/>
    <property type="molecule type" value="Genomic_DNA"/>
</dbReference>
<evidence type="ECO:0000313" key="2">
    <source>
        <dbReference type="EMBL" id="KGM11497.1"/>
    </source>
</evidence>
<keyword evidence="3" id="KW-1185">Reference proteome</keyword>
<evidence type="ECO:0000313" key="3">
    <source>
        <dbReference type="Proteomes" id="UP000029839"/>
    </source>
</evidence>
<dbReference type="AlphaFoldDB" id="A0A0A0BUW0"/>
<comment type="caution">
    <text evidence="2">The sequence shown here is derived from an EMBL/GenBank/DDBJ whole genome shotgun (WGS) entry which is preliminary data.</text>
</comment>
<proteinExistence type="predicted"/>
<reference evidence="2 3" key="2">
    <citation type="journal article" date="2015" name="Stand. Genomic Sci.">
        <title>Draft genome sequence of Cellulomonas carbonis T26(T) and comparative analysis of six Cellulomonas genomes.</title>
        <authorList>
            <person name="Zhuang W."/>
            <person name="Zhang S."/>
            <person name="Xia X."/>
            <person name="Wang G."/>
        </authorList>
    </citation>
    <scope>NUCLEOTIDE SEQUENCE [LARGE SCALE GENOMIC DNA]</scope>
    <source>
        <strain evidence="2 3">T26</strain>
    </source>
</reference>
<dbReference type="RefSeq" id="WP_052426051.1">
    <property type="nucleotide sequence ID" value="NZ_AXCY01000020.1"/>
</dbReference>
<keyword evidence="1" id="KW-1133">Transmembrane helix</keyword>
<keyword evidence="1" id="KW-0812">Transmembrane</keyword>
<feature type="transmembrane region" description="Helical" evidence="1">
    <location>
        <begin position="112"/>
        <end position="132"/>
    </location>
</feature>
<dbReference type="Proteomes" id="UP000029839">
    <property type="component" value="Unassembled WGS sequence"/>
</dbReference>
<keyword evidence="1" id="KW-0472">Membrane</keyword>
<sequence length="209" mass="20551">MSTSPQPGHAGVPTGNRTRLRDRRAIRAAARASLPEASRPPGWGRRLLGALVGLVTTPVAVVLTGVGAARLAESAPARGGGDTLGVALLVLGVLVLAAVAVLGSWSSAAPVVGGLVWGVVVGAAAVVAPARFSEVVEELGAAGAPAATEQLVRSATGGLLLVVGALLLATGTATAIARRVGRRSTLDAAEAEATAGLPDERTDARGTGT</sequence>
<feature type="transmembrane region" description="Helical" evidence="1">
    <location>
        <begin position="84"/>
        <end position="105"/>
    </location>
</feature>
<protein>
    <submittedName>
        <fullName evidence="2">Uncharacterized protein</fullName>
    </submittedName>
</protein>